<dbReference type="EMBL" id="JANFZH010000056">
    <property type="protein sequence ID" value="MCQ4841563.1"/>
    <property type="molecule type" value="Genomic_DNA"/>
</dbReference>
<name>A0ABT1S3Q7_9FIRM</name>
<sequence>MKQSELTLEMSRYEKGSVSRINHFLKVYAFAKAIGEGEQFPSELQDILETAALVHDIGIKPSLEKYGSSAGEYQEKEGPEAARVMLENLGYPDELIKRVCFLVGHHHTYQDIDGQDYQALVEADFLVNIFEGNMDASGIREVRQRIFRTATGTRLLDTLYL</sequence>
<dbReference type="Proteomes" id="UP001524473">
    <property type="component" value="Unassembled WGS sequence"/>
</dbReference>
<evidence type="ECO:0000259" key="1">
    <source>
        <dbReference type="Pfam" id="PF01966"/>
    </source>
</evidence>
<dbReference type="InterPro" id="IPR006674">
    <property type="entry name" value="HD_domain"/>
</dbReference>
<dbReference type="RefSeq" id="WP_066866052.1">
    <property type="nucleotide sequence ID" value="NZ_CABKVV010000014.1"/>
</dbReference>
<feature type="domain" description="HD" evidence="1">
    <location>
        <begin position="20"/>
        <end position="113"/>
    </location>
</feature>
<proteinExistence type="predicted"/>
<evidence type="ECO:0000313" key="3">
    <source>
        <dbReference type="Proteomes" id="UP001524473"/>
    </source>
</evidence>
<accession>A0ABT1S3Q7</accession>
<dbReference type="CDD" id="cd00077">
    <property type="entry name" value="HDc"/>
    <property type="match status" value="1"/>
</dbReference>
<comment type="caution">
    <text evidence="2">The sequence shown here is derived from an EMBL/GenBank/DDBJ whole genome shotgun (WGS) entry which is preliminary data.</text>
</comment>
<dbReference type="SUPFAM" id="SSF109604">
    <property type="entry name" value="HD-domain/PDEase-like"/>
    <property type="match status" value="1"/>
</dbReference>
<dbReference type="InterPro" id="IPR003607">
    <property type="entry name" value="HD/PDEase_dom"/>
</dbReference>
<dbReference type="Gene3D" id="1.10.3210.10">
    <property type="entry name" value="Hypothetical protein af1432"/>
    <property type="match status" value="1"/>
</dbReference>
<dbReference type="GeneID" id="90533170"/>
<dbReference type="Pfam" id="PF01966">
    <property type="entry name" value="HD"/>
    <property type="match status" value="1"/>
</dbReference>
<organism evidence="2 3">
    <name type="scientific">Neglectibacter timonensis</name>
    <dbReference type="NCBI Taxonomy" id="1776382"/>
    <lineage>
        <taxon>Bacteria</taxon>
        <taxon>Bacillati</taxon>
        <taxon>Bacillota</taxon>
        <taxon>Clostridia</taxon>
        <taxon>Eubacteriales</taxon>
        <taxon>Oscillospiraceae</taxon>
        <taxon>Neglectibacter</taxon>
    </lineage>
</organism>
<reference evidence="2 3" key="1">
    <citation type="submission" date="2022-06" db="EMBL/GenBank/DDBJ databases">
        <title>Isolation of gut microbiota from human fecal samples.</title>
        <authorList>
            <person name="Pamer E.G."/>
            <person name="Barat B."/>
            <person name="Waligurski E."/>
            <person name="Medina S."/>
            <person name="Paddock L."/>
            <person name="Mostad J."/>
        </authorList>
    </citation>
    <scope>NUCLEOTIDE SEQUENCE [LARGE SCALE GENOMIC DNA]</scope>
    <source>
        <strain evidence="2 3">DFI.9.73</strain>
    </source>
</reference>
<keyword evidence="3" id="KW-1185">Reference proteome</keyword>
<gene>
    <name evidence="2" type="ORF">NE695_16760</name>
</gene>
<evidence type="ECO:0000313" key="2">
    <source>
        <dbReference type="EMBL" id="MCQ4841563.1"/>
    </source>
</evidence>
<protein>
    <submittedName>
        <fullName evidence="2">HD domain-containing protein</fullName>
    </submittedName>
</protein>